<dbReference type="EMBL" id="JAHRHJ020000011">
    <property type="protein sequence ID" value="KAH9296517.1"/>
    <property type="molecule type" value="Genomic_DNA"/>
</dbReference>
<comment type="caution">
    <text evidence="1">The sequence shown here is derived from an EMBL/GenBank/DDBJ whole genome shotgun (WGS) entry which is preliminary data.</text>
</comment>
<evidence type="ECO:0000313" key="1">
    <source>
        <dbReference type="EMBL" id="KAH9296517.1"/>
    </source>
</evidence>
<dbReference type="Proteomes" id="UP000824469">
    <property type="component" value="Unassembled WGS sequence"/>
</dbReference>
<keyword evidence="2" id="KW-1185">Reference proteome</keyword>
<gene>
    <name evidence="1" type="ORF">KI387_040105</name>
</gene>
<sequence length="73" mass="8116">DVAACLEQEDKLKVIMLIAEYNKVLADVKIAAQTTGVTYDHCADQDKVTSMLLASDEAELKDFREKNKGNRAE</sequence>
<reference evidence="1 2" key="1">
    <citation type="journal article" date="2021" name="Nat. Plants">
        <title>The Taxus genome provides insights into paclitaxel biosynthesis.</title>
        <authorList>
            <person name="Xiong X."/>
            <person name="Gou J."/>
            <person name="Liao Q."/>
            <person name="Li Y."/>
            <person name="Zhou Q."/>
            <person name="Bi G."/>
            <person name="Li C."/>
            <person name="Du R."/>
            <person name="Wang X."/>
            <person name="Sun T."/>
            <person name="Guo L."/>
            <person name="Liang H."/>
            <person name="Lu P."/>
            <person name="Wu Y."/>
            <person name="Zhang Z."/>
            <person name="Ro D.K."/>
            <person name="Shang Y."/>
            <person name="Huang S."/>
            <person name="Yan J."/>
        </authorList>
    </citation>
    <scope>NUCLEOTIDE SEQUENCE [LARGE SCALE GENOMIC DNA]</scope>
    <source>
        <strain evidence="1">Ta-2019</strain>
    </source>
</reference>
<dbReference type="AlphaFoldDB" id="A0AA38FCH7"/>
<organism evidence="1 2">
    <name type="scientific">Taxus chinensis</name>
    <name type="common">Chinese yew</name>
    <name type="synonym">Taxus wallichiana var. chinensis</name>
    <dbReference type="NCBI Taxonomy" id="29808"/>
    <lineage>
        <taxon>Eukaryota</taxon>
        <taxon>Viridiplantae</taxon>
        <taxon>Streptophyta</taxon>
        <taxon>Embryophyta</taxon>
        <taxon>Tracheophyta</taxon>
        <taxon>Spermatophyta</taxon>
        <taxon>Pinopsida</taxon>
        <taxon>Pinidae</taxon>
        <taxon>Conifers II</taxon>
        <taxon>Cupressales</taxon>
        <taxon>Taxaceae</taxon>
        <taxon>Taxus</taxon>
    </lineage>
</organism>
<accession>A0AA38FCH7</accession>
<evidence type="ECO:0000313" key="2">
    <source>
        <dbReference type="Proteomes" id="UP000824469"/>
    </source>
</evidence>
<protein>
    <submittedName>
        <fullName evidence="1">Uncharacterized protein</fullName>
    </submittedName>
</protein>
<feature type="non-terminal residue" evidence="1">
    <location>
        <position position="1"/>
    </location>
</feature>
<name>A0AA38FCH7_TAXCH</name>
<proteinExistence type="predicted"/>